<name>A0A022XF40_TRISD</name>
<evidence type="ECO:0000313" key="2">
    <source>
        <dbReference type="Proteomes" id="UP000023623"/>
    </source>
</evidence>
<dbReference type="AlphaFoldDB" id="A0A022XF40"/>
<dbReference type="EMBL" id="KK208934">
    <property type="protein sequence ID" value="EZF69345.1"/>
    <property type="molecule type" value="Genomic_DNA"/>
</dbReference>
<gene>
    <name evidence="1" type="ORF">H105_08188</name>
</gene>
<dbReference type="Proteomes" id="UP000023623">
    <property type="component" value="Unassembled WGS sequence"/>
</dbReference>
<sequence length="128" mass="14356">MMDLVAICHKKKGPKRLCFGYNRKQTVNAMLLFFNYCTDSFLLPVSSVSSEMLVIPVRNVILAMQLLDLNSTREKHLSASLFTHKASSTCPNHQTRQQSSTSYNSRTRYLSVAILAAIYGSCPRAHSP</sequence>
<reference evidence="1 2" key="1">
    <citation type="submission" date="2014-02" db="EMBL/GenBank/DDBJ databases">
        <title>The Genome Sequence of Trichophyton rubrum (morphotype soudanense) CBS 452.61.</title>
        <authorList>
            <consortium name="The Broad Institute Genomics Platform"/>
            <person name="Cuomo C.A."/>
            <person name="White T.C."/>
            <person name="Graser Y."/>
            <person name="Martinez-Rossi N."/>
            <person name="Heitman J."/>
            <person name="Young S.K."/>
            <person name="Zeng Q."/>
            <person name="Gargeya S."/>
            <person name="Abouelleil A."/>
            <person name="Alvarado L."/>
            <person name="Chapman S.B."/>
            <person name="Gainer-Dewar J."/>
            <person name="Goldberg J."/>
            <person name="Griggs A."/>
            <person name="Gujja S."/>
            <person name="Hansen M."/>
            <person name="Howarth C."/>
            <person name="Imamovic A."/>
            <person name="Larimer J."/>
            <person name="Martinez D."/>
            <person name="Murphy C."/>
            <person name="Pearson M.D."/>
            <person name="Persinoti G."/>
            <person name="Poon T."/>
            <person name="Priest M."/>
            <person name="Roberts A.D."/>
            <person name="Saif S."/>
            <person name="Shea T.D."/>
            <person name="Sykes S.N."/>
            <person name="Wortman J."/>
            <person name="Nusbaum C."/>
            <person name="Birren B."/>
        </authorList>
    </citation>
    <scope>NUCLEOTIDE SEQUENCE [LARGE SCALE GENOMIC DNA]</scope>
    <source>
        <strain evidence="1 2">CBS 452.61</strain>
    </source>
</reference>
<proteinExistence type="predicted"/>
<protein>
    <submittedName>
        <fullName evidence="1">Uncharacterized protein</fullName>
    </submittedName>
</protein>
<accession>A0A022XF40</accession>
<dbReference type="HOGENOM" id="CLU_1961149_0_0_1"/>
<evidence type="ECO:0000313" key="1">
    <source>
        <dbReference type="EMBL" id="EZF69345.1"/>
    </source>
</evidence>
<keyword evidence="2" id="KW-1185">Reference proteome</keyword>
<organism evidence="1 2">
    <name type="scientific">Trichophyton soudanense CBS 452.61</name>
    <dbReference type="NCBI Taxonomy" id="1215331"/>
    <lineage>
        <taxon>Eukaryota</taxon>
        <taxon>Fungi</taxon>
        <taxon>Dikarya</taxon>
        <taxon>Ascomycota</taxon>
        <taxon>Pezizomycotina</taxon>
        <taxon>Eurotiomycetes</taxon>
        <taxon>Eurotiomycetidae</taxon>
        <taxon>Onygenales</taxon>
        <taxon>Arthrodermataceae</taxon>
        <taxon>Trichophyton</taxon>
    </lineage>
</organism>